<dbReference type="SUPFAM" id="SSF47095">
    <property type="entry name" value="HMG-box"/>
    <property type="match status" value="1"/>
</dbReference>
<keyword evidence="2 4" id="KW-0238">DNA-binding</keyword>
<evidence type="ECO:0000256" key="1">
    <source>
        <dbReference type="ARBA" id="ARBA00023015"/>
    </source>
</evidence>
<dbReference type="Proteomes" id="UP000308133">
    <property type="component" value="Unassembled WGS sequence"/>
</dbReference>
<feature type="DNA-binding region" description="HMG box" evidence="4">
    <location>
        <begin position="114"/>
        <end position="182"/>
    </location>
</feature>
<accession>A0A4U7B227</accession>
<dbReference type="PANTHER" id="PTHR10270:SF161">
    <property type="entry name" value="SEX-DETERMINING REGION Y PROTEIN"/>
    <property type="match status" value="1"/>
</dbReference>
<evidence type="ECO:0000256" key="2">
    <source>
        <dbReference type="ARBA" id="ARBA00023125"/>
    </source>
</evidence>
<reference evidence="7 8" key="1">
    <citation type="submission" date="2018-02" db="EMBL/GenBank/DDBJ databases">
        <title>Draft genome sequences of Elsinoe sp., causing black scab on jojoba.</title>
        <authorList>
            <person name="Stodart B."/>
            <person name="Jeffress S."/>
            <person name="Ash G."/>
            <person name="Arun Chinnappa K."/>
        </authorList>
    </citation>
    <scope>NUCLEOTIDE SEQUENCE [LARGE SCALE GENOMIC DNA]</scope>
    <source>
        <strain evidence="7 8">Hillstone_2</strain>
    </source>
</reference>
<keyword evidence="1" id="KW-0805">Transcription regulation</keyword>
<dbReference type="GO" id="GO:0000978">
    <property type="term" value="F:RNA polymerase II cis-regulatory region sequence-specific DNA binding"/>
    <property type="evidence" value="ECO:0007669"/>
    <property type="project" value="TreeGrafter"/>
</dbReference>
<dbReference type="CDD" id="cd01389">
    <property type="entry name" value="HMG-box_ROX1-like"/>
    <property type="match status" value="1"/>
</dbReference>
<gene>
    <name evidence="7" type="ORF">C1H76_4648</name>
</gene>
<dbReference type="PROSITE" id="PS50118">
    <property type="entry name" value="HMG_BOX_2"/>
    <property type="match status" value="1"/>
</dbReference>
<feature type="region of interest" description="Disordered" evidence="5">
    <location>
        <begin position="92"/>
        <end position="120"/>
    </location>
</feature>
<dbReference type="FunFam" id="1.10.30.10:FF:000041">
    <property type="entry name" value="HMG box family protein"/>
    <property type="match status" value="1"/>
</dbReference>
<feature type="domain" description="HMG box" evidence="6">
    <location>
        <begin position="114"/>
        <end position="182"/>
    </location>
</feature>
<sequence>MSQYTVSSSPGLTHEQQAVEQLWCLILKELVKGKESATISIPSASANRLGKDGIDAIAQRCRAFSDSLVEVRNDRETDSIRIAVFSHSAKKKREIAQMTAKTDSPGPSGRSGKPPRPPNSFILYRQHHHAGMVAKHPGLHNNQISQLIGAMWKKEPQSVRDEWKSKADFAKIQHEQQHPDYRYQPRKPSEKKRRMTKKKAEKMTAVGDHNAIDTSTLTAVPSTNVPNPPPAPSMTWNDNYDEATFTYDPNRHGLQTIDEFITNYLRTTADPLLPTLPWGVVGNAPSAAQQQAAESDFAIDQIEDVEDEIFATQVDFEQLLNGEVAAMRGTQNTMSGNEEPDMDLARFEAFLTETVNGL</sequence>
<organism evidence="7 8">
    <name type="scientific">Elsinoe australis</name>
    <dbReference type="NCBI Taxonomy" id="40998"/>
    <lineage>
        <taxon>Eukaryota</taxon>
        <taxon>Fungi</taxon>
        <taxon>Dikarya</taxon>
        <taxon>Ascomycota</taxon>
        <taxon>Pezizomycotina</taxon>
        <taxon>Dothideomycetes</taxon>
        <taxon>Dothideomycetidae</taxon>
        <taxon>Myriangiales</taxon>
        <taxon>Elsinoaceae</taxon>
        <taxon>Elsinoe</taxon>
    </lineage>
</organism>
<dbReference type="Gene3D" id="1.10.30.10">
    <property type="entry name" value="High mobility group box domain"/>
    <property type="match status" value="1"/>
</dbReference>
<dbReference type="GO" id="GO:0001228">
    <property type="term" value="F:DNA-binding transcription activator activity, RNA polymerase II-specific"/>
    <property type="evidence" value="ECO:0007669"/>
    <property type="project" value="TreeGrafter"/>
</dbReference>
<dbReference type="SMART" id="SM00398">
    <property type="entry name" value="HMG"/>
    <property type="match status" value="1"/>
</dbReference>
<feature type="region of interest" description="Disordered" evidence="5">
    <location>
        <begin position="172"/>
        <end position="194"/>
    </location>
</feature>
<evidence type="ECO:0000256" key="3">
    <source>
        <dbReference type="ARBA" id="ARBA00023163"/>
    </source>
</evidence>
<dbReference type="EMBL" id="PTQR01000057">
    <property type="protein sequence ID" value="TKX23100.1"/>
    <property type="molecule type" value="Genomic_DNA"/>
</dbReference>
<dbReference type="PANTHER" id="PTHR10270">
    <property type="entry name" value="SOX TRANSCRIPTION FACTOR"/>
    <property type="match status" value="1"/>
</dbReference>
<name>A0A4U7B227_9PEZI</name>
<comment type="caution">
    <text evidence="7">The sequence shown here is derived from an EMBL/GenBank/DDBJ whole genome shotgun (WGS) entry which is preliminary data.</text>
</comment>
<proteinExistence type="predicted"/>
<dbReference type="GO" id="GO:0005634">
    <property type="term" value="C:nucleus"/>
    <property type="evidence" value="ECO:0007669"/>
    <property type="project" value="UniProtKB-UniRule"/>
</dbReference>
<evidence type="ECO:0000259" key="6">
    <source>
        <dbReference type="PROSITE" id="PS50118"/>
    </source>
</evidence>
<dbReference type="InterPro" id="IPR050140">
    <property type="entry name" value="SRY-related_HMG-box_TF-like"/>
</dbReference>
<evidence type="ECO:0000313" key="7">
    <source>
        <dbReference type="EMBL" id="TKX23100.1"/>
    </source>
</evidence>
<evidence type="ECO:0000256" key="5">
    <source>
        <dbReference type="SAM" id="MobiDB-lite"/>
    </source>
</evidence>
<keyword evidence="4" id="KW-0539">Nucleus</keyword>
<dbReference type="GO" id="GO:0030154">
    <property type="term" value="P:cell differentiation"/>
    <property type="evidence" value="ECO:0007669"/>
    <property type="project" value="TreeGrafter"/>
</dbReference>
<dbReference type="InterPro" id="IPR036910">
    <property type="entry name" value="HMG_box_dom_sf"/>
</dbReference>
<keyword evidence="3" id="KW-0804">Transcription</keyword>
<dbReference type="InterPro" id="IPR009071">
    <property type="entry name" value="HMG_box_dom"/>
</dbReference>
<feature type="compositionally biased region" description="Basic and acidic residues" evidence="5">
    <location>
        <begin position="172"/>
        <end position="183"/>
    </location>
</feature>
<dbReference type="GO" id="GO:0000122">
    <property type="term" value="P:negative regulation of transcription by RNA polymerase II"/>
    <property type="evidence" value="ECO:0007669"/>
    <property type="project" value="TreeGrafter"/>
</dbReference>
<protein>
    <recommendedName>
        <fullName evidence="6">HMG box domain-containing protein</fullName>
    </recommendedName>
</protein>
<dbReference type="AlphaFoldDB" id="A0A4U7B227"/>
<dbReference type="Pfam" id="PF00505">
    <property type="entry name" value="HMG_box"/>
    <property type="match status" value="1"/>
</dbReference>
<evidence type="ECO:0000256" key="4">
    <source>
        <dbReference type="PROSITE-ProRule" id="PRU00267"/>
    </source>
</evidence>
<evidence type="ECO:0000313" key="8">
    <source>
        <dbReference type="Proteomes" id="UP000308133"/>
    </source>
</evidence>